<sequence length="536" mass="59043">MKRFNKVFSLVLCMVFVVLITAYCPAAAEGDLVPSKTGAIIQELVADPNAVYQDTITIGVANDVTTLDPQASNTDANMMAFELTHETLVRIDPATGEIVPGLAESWEVSDDGLTFTFTLPSGVMFTDGVTPLTANDVKYTYTRAKDSSFASAKVSDVVDMNVIDDTHIAITLSRPNQEFLLLMAHKGMSILSEALCAADETNGPTVGTGMFAVEEWVPGDFISFVRNDNYRGAKAPTRRIVFKLFKEASTRLIALQAGEIDVCIDPSTIDLGYIQDDPNLKLIQTQNVVMLYVAINTTKPGLDNVHIRKAIAYATDKLSMIEVGFDGKGTVHNNYINVNQFGLKKDIAAYEYNLDKAKEEFALSGYKEGELTFHIMTDKEYKKNAALVLQADLSEIGINLVIDEMETAALKSTLNDPALNYELCLYQWTDADGTDFTVRNMYGSTMKDGVLVKNGSNRCVLTDATLNGMIDAALVEADTTKREQLYFDIEDYLNEIVPIVPICTSYINIGIKKDVTGAVWRPTAKHDYRFICIPEK</sequence>
<dbReference type="SUPFAM" id="SSF53850">
    <property type="entry name" value="Periplasmic binding protein-like II"/>
    <property type="match status" value="1"/>
</dbReference>
<name>A0A0S7BW69_9CHLR</name>
<dbReference type="Pfam" id="PF00496">
    <property type="entry name" value="SBP_bac_5"/>
    <property type="match status" value="1"/>
</dbReference>
<dbReference type="GO" id="GO:0015833">
    <property type="term" value="P:peptide transport"/>
    <property type="evidence" value="ECO:0007669"/>
    <property type="project" value="TreeGrafter"/>
</dbReference>
<dbReference type="GO" id="GO:1904680">
    <property type="term" value="F:peptide transmembrane transporter activity"/>
    <property type="evidence" value="ECO:0007669"/>
    <property type="project" value="TreeGrafter"/>
</dbReference>
<dbReference type="CDD" id="cd00995">
    <property type="entry name" value="PBP2_NikA_DppA_OppA_like"/>
    <property type="match status" value="1"/>
</dbReference>
<feature type="domain" description="Solute-binding protein family 5" evidence="2">
    <location>
        <begin position="97"/>
        <end position="444"/>
    </location>
</feature>
<evidence type="ECO:0000313" key="4">
    <source>
        <dbReference type="Proteomes" id="UP000053370"/>
    </source>
</evidence>
<dbReference type="Gene3D" id="3.40.190.10">
    <property type="entry name" value="Periplasmic binding protein-like II"/>
    <property type="match status" value="1"/>
</dbReference>
<organism evidence="3">
    <name type="scientific">Flexilinea flocculi</name>
    <dbReference type="NCBI Taxonomy" id="1678840"/>
    <lineage>
        <taxon>Bacteria</taxon>
        <taxon>Bacillati</taxon>
        <taxon>Chloroflexota</taxon>
        <taxon>Anaerolineae</taxon>
        <taxon>Anaerolineales</taxon>
        <taxon>Anaerolineaceae</taxon>
        <taxon>Flexilinea</taxon>
    </lineage>
</organism>
<evidence type="ECO:0000256" key="1">
    <source>
        <dbReference type="SAM" id="SignalP"/>
    </source>
</evidence>
<dbReference type="STRING" id="1678840.ATC1_13702"/>
<dbReference type="AlphaFoldDB" id="A0A0S7BW69"/>
<dbReference type="GO" id="GO:0042597">
    <property type="term" value="C:periplasmic space"/>
    <property type="evidence" value="ECO:0007669"/>
    <property type="project" value="UniProtKB-ARBA"/>
</dbReference>
<dbReference type="InterPro" id="IPR039424">
    <property type="entry name" value="SBP_5"/>
</dbReference>
<evidence type="ECO:0000259" key="2">
    <source>
        <dbReference type="Pfam" id="PF00496"/>
    </source>
</evidence>
<keyword evidence="1" id="KW-0732">Signal</keyword>
<dbReference type="PANTHER" id="PTHR30290">
    <property type="entry name" value="PERIPLASMIC BINDING COMPONENT OF ABC TRANSPORTER"/>
    <property type="match status" value="1"/>
</dbReference>
<dbReference type="Gene3D" id="3.90.76.10">
    <property type="entry name" value="Dipeptide-binding Protein, Domain 1"/>
    <property type="match status" value="1"/>
</dbReference>
<feature type="chain" id="PRO_5006633218" evidence="1">
    <location>
        <begin position="29"/>
        <end position="536"/>
    </location>
</feature>
<dbReference type="GO" id="GO:0043190">
    <property type="term" value="C:ATP-binding cassette (ABC) transporter complex"/>
    <property type="evidence" value="ECO:0007669"/>
    <property type="project" value="InterPro"/>
</dbReference>
<keyword evidence="4" id="KW-1185">Reference proteome</keyword>
<gene>
    <name evidence="3" type="ORF">ATC1_13702</name>
</gene>
<dbReference type="Gene3D" id="3.10.105.10">
    <property type="entry name" value="Dipeptide-binding Protein, Domain 3"/>
    <property type="match status" value="1"/>
</dbReference>
<accession>A0A0S7BW69</accession>
<proteinExistence type="predicted"/>
<dbReference type="OrthoDB" id="239741at2"/>
<reference evidence="3" key="1">
    <citation type="journal article" date="2015" name="Genome Announc.">
        <title>Draft Genome Sequence of Anaerolineae Strain TC1, a Novel Isolate from a Methanogenic Wastewater Treatment System.</title>
        <authorList>
            <person name="Matsuura N."/>
            <person name="Tourlousse D.M."/>
            <person name="Sun L."/>
            <person name="Toyonaga M."/>
            <person name="Kuroda K."/>
            <person name="Ohashi A."/>
            <person name="Cruz R."/>
            <person name="Yamaguchi T."/>
            <person name="Sekiguchi Y."/>
        </authorList>
    </citation>
    <scope>NUCLEOTIDE SEQUENCE [LARGE SCALE GENOMIC DNA]</scope>
    <source>
        <strain evidence="3">TC1</strain>
    </source>
</reference>
<dbReference type="RefSeq" id="WP_062280475.1">
    <property type="nucleotide sequence ID" value="NZ_DF968181.1"/>
</dbReference>
<dbReference type="InterPro" id="IPR030678">
    <property type="entry name" value="Peptide/Ni-bd"/>
</dbReference>
<dbReference type="PIRSF" id="PIRSF002741">
    <property type="entry name" value="MppA"/>
    <property type="match status" value="1"/>
</dbReference>
<dbReference type="EMBL" id="DF968181">
    <property type="protein sequence ID" value="GAP40723.1"/>
    <property type="molecule type" value="Genomic_DNA"/>
</dbReference>
<dbReference type="InterPro" id="IPR000914">
    <property type="entry name" value="SBP_5_dom"/>
</dbReference>
<evidence type="ECO:0000313" key="3">
    <source>
        <dbReference type="EMBL" id="GAP40723.1"/>
    </source>
</evidence>
<protein>
    <submittedName>
        <fullName evidence="3">ABC-type transport system, periplasmic component</fullName>
    </submittedName>
</protein>
<feature type="signal peptide" evidence="1">
    <location>
        <begin position="1"/>
        <end position="28"/>
    </location>
</feature>
<dbReference type="Proteomes" id="UP000053370">
    <property type="component" value="Unassembled WGS sequence"/>
</dbReference>